<sequence>MDHDETAAEPATGTSGSHGRNAFGYRLLGLKESANPAVAVLSDVHGDLVATFTTDCSRGKG</sequence>
<dbReference type="Proteomes" id="UP000249304">
    <property type="component" value="Unassembled WGS sequence"/>
</dbReference>
<dbReference type="AlphaFoldDB" id="A0A2W2E1T1"/>
<gene>
    <name evidence="2" type="ORF">C1J01_15895</name>
</gene>
<dbReference type="OrthoDB" id="4981820at2"/>
<organism evidence="2 3">
    <name type="scientific">Nonomuraea aridisoli</name>
    <dbReference type="NCBI Taxonomy" id="2070368"/>
    <lineage>
        <taxon>Bacteria</taxon>
        <taxon>Bacillati</taxon>
        <taxon>Actinomycetota</taxon>
        <taxon>Actinomycetes</taxon>
        <taxon>Streptosporangiales</taxon>
        <taxon>Streptosporangiaceae</taxon>
        <taxon>Nonomuraea</taxon>
    </lineage>
</organism>
<evidence type="ECO:0000256" key="1">
    <source>
        <dbReference type="SAM" id="MobiDB-lite"/>
    </source>
</evidence>
<keyword evidence="3" id="KW-1185">Reference proteome</keyword>
<comment type="caution">
    <text evidence="2">The sequence shown here is derived from an EMBL/GenBank/DDBJ whole genome shotgun (WGS) entry which is preliminary data.</text>
</comment>
<feature type="region of interest" description="Disordered" evidence="1">
    <location>
        <begin position="1"/>
        <end position="20"/>
    </location>
</feature>
<protein>
    <submittedName>
        <fullName evidence="2">Uncharacterized protein</fullName>
    </submittedName>
</protein>
<proteinExistence type="predicted"/>
<name>A0A2W2E1T1_9ACTN</name>
<dbReference type="RefSeq" id="WP_111179745.1">
    <property type="nucleotide sequence ID" value="NZ_POUD01000056.1"/>
</dbReference>
<dbReference type="EMBL" id="POUD01000056">
    <property type="protein sequence ID" value="PZG18166.1"/>
    <property type="molecule type" value="Genomic_DNA"/>
</dbReference>
<accession>A0A2W2E1T1</accession>
<evidence type="ECO:0000313" key="3">
    <source>
        <dbReference type="Proteomes" id="UP000249304"/>
    </source>
</evidence>
<evidence type="ECO:0000313" key="2">
    <source>
        <dbReference type="EMBL" id="PZG18166.1"/>
    </source>
</evidence>
<reference evidence="2 3" key="1">
    <citation type="submission" date="2018-01" db="EMBL/GenBank/DDBJ databases">
        <title>Draft genome sequence of Nonomuraea sp. KC333.</title>
        <authorList>
            <person name="Sahin N."/>
            <person name="Saygin H."/>
            <person name="Ay H."/>
        </authorList>
    </citation>
    <scope>NUCLEOTIDE SEQUENCE [LARGE SCALE GENOMIC DNA]</scope>
    <source>
        <strain evidence="2 3">KC333</strain>
    </source>
</reference>